<dbReference type="Gene3D" id="1.10.10.60">
    <property type="entry name" value="Homeodomain-like"/>
    <property type="match status" value="1"/>
</dbReference>
<reference evidence="4" key="1">
    <citation type="submission" date="2020-02" db="EMBL/GenBank/DDBJ databases">
        <authorList>
            <person name="Meier V. D."/>
        </authorList>
    </citation>
    <scope>NUCLEOTIDE SEQUENCE</scope>
    <source>
        <strain evidence="4">AVDCRST_MAG64</strain>
    </source>
</reference>
<evidence type="ECO:0000313" key="4">
    <source>
        <dbReference type="EMBL" id="CAA9375122.1"/>
    </source>
</evidence>
<gene>
    <name evidence="4" type="ORF">AVDCRST_MAG64-253</name>
</gene>
<evidence type="ECO:0000256" key="2">
    <source>
        <dbReference type="ARBA" id="ARBA00023163"/>
    </source>
</evidence>
<dbReference type="GO" id="GO:0043565">
    <property type="term" value="F:sequence-specific DNA binding"/>
    <property type="evidence" value="ECO:0007669"/>
    <property type="project" value="InterPro"/>
</dbReference>
<organism evidence="4">
    <name type="scientific">uncultured Phycisphaerae bacterium</name>
    <dbReference type="NCBI Taxonomy" id="904963"/>
    <lineage>
        <taxon>Bacteria</taxon>
        <taxon>Pseudomonadati</taxon>
        <taxon>Planctomycetota</taxon>
        <taxon>Phycisphaerae</taxon>
        <taxon>environmental samples</taxon>
    </lineage>
</organism>
<feature type="domain" description="HTH araC/xylS-type" evidence="3">
    <location>
        <begin position="41"/>
        <end position="64"/>
    </location>
</feature>
<dbReference type="PROSITE" id="PS01124">
    <property type="entry name" value="HTH_ARAC_FAMILY_2"/>
    <property type="match status" value="1"/>
</dbReference>
<name>A0A6J4N558_9BACT</name>
<sequence length="64" mass="6873">MKTDTRISTATKAVVRGSNRSSGNMRLHGCGILLLSCVAAGFSDQSHLTRHFKRLVGVTPGRFA</sequence>
<evidence type="ECO:0000259" key="3">
    <source>
        <dbReference type="PROSITE" id="PS01124"/>
    </source>
</evidence>
<dbReference type="AlphaFoldDB" id="A0A6J4N558"/>
<proteinExistence type="predicted"/>
<protein>
    <submittedName>
        <fullName evidence="4">Transcriptional regulator, AraC family</fullName>
    </submittedName>
</protein>
<dbReference type="InterPro" id="IPR009057">
    <property type="entry name" value="Homeodomain-like_sf"/>
</dbReference>
<dbReference type="GO" id="GO:0003700">
    <property type="term" value="F:DNA-binding transcription factor activity"/>
    <property type="evidence" value="ECO:0007669"/>
    <property type="project" value="InterPro"/>
</dbReference>
<dbReference type="EMBL" id="CADCUQ010000062">
    <property type="protein sequence ID" value="CAA9375122.1"/>
    <property type="molecule type" value="Genomic_DNA"/>
</dbReference>
<evidence type="ECO:0000256" key="1">
    <source>
        <dbReference type="ARBA" id="ARBA00023015"/>
    </source>
</evidence>
<keyword evidence="1" id="KW-0805">Transcription regulation</keyword>
<accession>A0A6J4N558</accession>
<dbReference type="InterPro" id="IPR018060">
    <property type="entry name" value="HTH_AraC"/>
</dbReference>
<dbReference type="SUPFAM" id="SSF46689">
    <property type="entry name" value="Homeodomain-like"/>
    <property type="match status" value="1"/>
</dbReference>
<keyword evidence="2" id="KW-0804">Transcription</keyword>